<accession>A0A9N9W3C6</accession>
<reference evidence="2" key="1">
    <citation type="submission" date="2021-10" db="EMBL/GenBank/DDBJ databases">
        <authorList>
            <person name="Piombo E."/>
        </authorList>
    </citation>
    <scope>NUCLEOTIDE SEQUENCE</scope>
</reference>
<organism evidence="2 3">
    <name type="scientific">Clonostachys rhizophaga</name>
    <dbReference type="NCBI Taxonomy" id="160324"/>
    <lineage>
        <taxon>Eukaryota</taxon>
        <taxon>Fungi</taxon>
        <taxon>Dikarya</taxon>
        <taxon>Ascomycota</taxon>
        <taxon>Pezizomycotina</taxon>
        <taxon>Sordariomycetes</taxon>
        <taxon>Hypocreomycetidae</taxon>
        <taxon>Hypocreales</taxon>
        <taxon>Bionectriaceae</taxon>
        <taxon>Clonostachys</taxon>
    </lineage>
</organism>
<sequence length="569" mass="64490">MGPAKGQHKAPFRLVGNCKGLEPLELTPEQEGQMRDGTTQVQPRRQLMRWYFEQKLGVSQRRMDNAWMRATKAFWLQLLNKGHTRVSRDSMLGGIDALVWFSIARVFAPDSPLYPEYPFGKHPVHDENAPMSQEFDRMRRKLAVSLALFGSRTRAPPAVPRDLTFEDFKTWIVKDGLWGIVTIYATNEYSNPLPPPFQRPQTFASATAASTGHIATETVTTVNANTGTTLFSFGNQNFTTVPKYKPRKGCSEKVKALWEDSASFGWARCPSALLPGPFQVIVPHVPELFQLPQSHEVIRCIPQSRAIVRRQHYTRFSHVNGLTVVHKYAIGPDLDDGDIRDIDQQTADDMKGLWRITLNWALAVWSGNMIRLEEWLEMARQNVYPPMKGHDSALVIYMDLIEASHRHNLDTLDELIKRTNSIKTLFGPSERSRETLRGEVAKIQQNKQRSYTDRVNDMAELVFKDQGRLPRLGTNSPFEQHLLTAMWAISQSNRESAAGSSVSDEKDMWPTVLRVSKVVLKRIVNENIRKPKTDPDVEPEANPETSARPGAAAPPVFSFWANTHLPSKK</sequence>
<dbReference type="AlphaFoldDB" id="A0A9N9W3C6"/>
<proteinExistence type="predicted"/>
<evidence type="ECO:0000313" key="2">
    <source>
        <dbReference type="EMBL" id="CAH0041775.1"/>
    </source>
</evidence>
<evidence type="ECO:0000313" key="3">
    <source>
        <dbReference type="Proteomes" id="UP000696573"/>
    </source>
</evidence>
<keyword evidence="3" id="KW-1185">Reference proteome</keyword>
<gene>
    <name evidence="2" type="ORF">CRHIZ90672A_00012277</name>
</gene>
<evidence type="ECO:0000256" key="1">
    <source>
        <dbReference type="SAM" id="MobiDB-lite"/>
    </source>
</evidence>
<dbReference type="OrthoDB" id="5147197at2759"/>
<feature type="region of interest" description="Disordered" evidence="1">
    <location>
        <begin position="529"/>
        <end position="555"/>
    </location>
</feature>
<comment type="caution">
    <text evidence="2">The sequence shown here is derived from an EMBL/GenBank/DDBJ whole genome shotgun (WGS) entry which is preliminary data.</text>
</comment>
<protein>
    <submittedName>
        <fullName evidence="2">Uncharacterized protein</fullName>
    </submittedName>
</protein>
<dbReference type="EMBL" id="CABFNQ020000764">
    <property type="protein sequence ID" value="CAH0041775.1"/>
    <property type="molecule type" value="Genomic_DNA"/>
</dbReference>
<name>A0A9N9W3C6_9HYPO</name>
<dbReference type="Proteomes" id="UP000696573">
    <property type="component" value="Unassembled WGS sequence"/>
</dbReference>